<dbReference type="GO" id="GO:0043115">
    <property type="term" value="F:precorrin-2 dehydrogenase activity"/>
    <property type="evidence" value="ECO:0007669"/>
    <property type="project" value="UniProtKB-EC"/>
</dbReference>
<dbReference type="InterPro" id="IPR028161">
    <property type="entry name" value="Met8-like"/>
</dbReference>
<dbReference type="RefSeq" id="WP_158868791.1">
    <property type="nucleotide sequence ID" value="NZ_CP046401.1"/>
</dbReference>
<dbReference type="SUPFAM" id="SSF51735">
    <property type="entry name" value="NAD(P)-binding Rossmann-fold domains"/>
    <property type="match status" value="1"/>
</dbReference>
<dbReference type="NCBIfam" id="TIGR01470">
    <property type="entry name" value="cysG_Nterm"/>
    <property type="match status" value="1"/>
</dbReference>
<dbReference type="InterPro" id="IPR036291">
    <property type="entry name" value="NAD(P)-bd_dom_sf"/>
</dbReference>
<evidence type="ECO:0000256" key="1">
    <source>
        <dbReference type="ARBA" id="ARBA00005010"/>
    </source>
</evidence>
<dbReference type="Gene3D" id="3.40.50.720">
    <property type="entry name" value="NAD(P)-binding Rossmann-like Domain"/>
    <property type="match status" value="1"/>
</dbReference>
<accession>A0A6I6JX28</accession>
<dbReference type="InterPro" id="IPR006367">
    <property type="entry name" value="Sirohaem_synthase_N"/>
</dbReference>
<dbReference type="UniPathway" id="UPA00262">
    <property type="reaction ID" value="UER00222"/>
</dbReference>
<evidence type="ECO:0000313" key="7">
    <source>
        <dbReference type="EMBL" id="QGY45648.1"/>
    </source>
</evidence>
<sequence>MKKNFLPISINIEGQKILIVGGGESAFKKLKILQRFGAEVEVLAIDVSDEIKQSGIKYFETAYQKKYLTGYLMLYSCTNNYELDKQILSDGEKMGVLVNIHDKPELCQFVSPAIYKNGKMTVAVASNGEDVYESIRLRNKISEFLTDNFHKN</sequence>
<dbReference type="EMBL" id="CP046401">
    <property type="protein sequence ID" value="QGY45648.1"/>
    <property type="molecule type" value="Genomic_DNA"/>
</dbReference>
<evidence type="ECO:0000256" key="6">
    <source>
        <dbReference type="ARBA" id="ARBA00047561"/>
    </source>
</evidence>
<dbReference type="KEGG" id="mcos:GM418_18825"/>
<comment type="pathway">
    <text evidence="1">Porphyrin-containing compound metabolism; siroheme biosynthesis; sirohydrochlorin from precorrin-2: step 1/1.</text>
</comment>
<gene>
    <name evidence="7" type="ORF">GM418_18825</name>
</gene>
<keyword evidence="8" id="KW-1185">Reference proteome</keyword>
<protein>
    <recommendedName>
        <fullName evidence="2">precorrin-2 dehydrogenase</fullName>
        <ecNumber evidence="2">1.3.1.76</ecNumber>
    </recommendedName>
</protein>
<evidence type="ECO:0000256" key="3">
    <source>
        <dbReference type="ARBA" id="ARBA00023002"/>
    </source>
</evidence>
<evidence type="ECO:0000256" key="5">
    <source>
        <dbReference type="ARBA" id="ARBA00023244"/>
    </source>
</evidence>
<dbReference type="EC" id="1.3.1.76" evidence="2"/>
<evidence type="ECO:0000256" key="2">
    <source>
        <dbReference type="ARBA" id="ARBA00012400"/>
    </source>
</evidence>
<keyword evidence="5" id="KW-0627">Porphyrin biosynthesis</keyword>
<dbReference type="PANTHER" id="PTHR35330:SF1">
    <property type="entry name" value="SIROHEME BIOSYNTHESIS PROTEIN MET8"/>
    <property type="match status" value="1"/>
</dbReference>
<dbReference type="GO" id="GO:0004325">
    <property type="term" value="F:ferrochelatase activity"/>
    <property type="evidence" value="ECO:0007669"/>
    <property type="project" value="InterPro"/>
</dbReference>
<dbReference type="Pfam" id="PF13241">
    <property type="entry name" value="NAD_binding_7"/>
    <property type="match status" value="1"/>
</dbReference>
<reference evidence="7 8" key="1">
    <citation type="submission" date="2019-11" db="EMBL/GenBank/DDBJ databases">
        <authorList>
            <person name="Zheng R.K."/>
            <person name="Sun C.M."/>
        </authorList>
    </citation>
    <scope>NUCLEOTIDE SEQUENCE [LARGE SCALE GENOMIC DNA]</scope>
    <source>
        <strain evidence="7 8">WC007</strain>
    </source>
</reference>
<evidence type="ECO:0000313" key="8">
    <source>
        <dbReference type="Proteomes" id="UP000428260"/>
    </source>
</evidence>
<dbReference type="PANTHER" id="PTHR35330">
    <property type="entry name" value="SIROHEME BIOSYNTHESIS PROTEIN MET8"/>
    <property type="match status" value="1"/>
</dbReference>
<organism evidence="7 8">
    <name type="scientific">Maribellus comscasis</name>
    <dbReference type="NCBI Taxonomy" id="2681766"/>
    <lineage>
        <taxon>Bacteria</taxon>
        <taxon>Pseudomonadati</taxon>
        <taxon>Bacteroidota</taxon>
        <taxon>Bacteroidia</taxon>
        <taxon>Marinilabiliales</taxon>
        <taxon>Prolixibacteraceae</taxon>
        <taxon>Maribellus</taxon>
    </lineage>
</organism>
<dbReference type="Proteomes" id="UP000428260">
    <property type="component" value="Chromosome"/>
</dbReference>
<keyword evidence="4" id="KW-0520">NAD</keyword>
<dbReference type="GO" id="GO:0019354">
    <property type="term" value="P:siroheme biosynthetic process"/>
    <property type="evidence" value="ECO:0007669"/>
    <property type="project" value="UniProtKB-UniPathway"/>
</dbReference>
<proteinExistence type="predicted"/>
<comment type="catalytic activity">
    <reaction evidence="6">
        <text>precorrin-2 + NAD(+) = sirohydrochlorin + NADH + 2 H(+)</text>
        <dbReference type="Rhea" id="RHEA:15613"/>
        <dbReference type="ChEBI" id="CHEBI:15378"/>
        <dbReference type="ChEBI" id="CHEBI:57540"/>
        <dbReference type="ChEBI" id="CHEBI:57945"/>
        <dbReference type="ChEBI" id="CHEBI:58351"/>
        <dbReference type="ChEBI" id="CHEBI:58827"/>
        <dbReference type="EC" id="1.3.1.76"/>
    </reaction>
</comment>
<dbReference type="AlphaFoldDB" id="A0A6I6JX28"/>
<evidence type="ECO:0000256" key="4">
    <source>
        <dbReference type="ARBA" id="ARBA00023027"/>
    </source>
</evidence>
<name>A0A6I6JX28_9BACT</name>
<keyword evidence="3" id="KW-0560">Oxidoreductase</keyword>